<dbReference type="CDD" id="cd00033">
    <property type="entry name" value="CCP"/>
    <property type="match status" value="2"/>
</dbReference>
<dbReference type="Pfam" id="PF00084">
    <property type="entry name" value="Sushi"/>
    <property type="match status" value="2"/>
</dbReference>
<dbReference type="Proteomes" id="UP000694941">
    <property type="component" value="Unplaced"/>
</dbReference>
<dbReference type="PROSITE" id="PS50923">
    <property type="entry name" value="SUSHI"/>
    <property type="match status" value="3"/>
</dbReference>
<evidence type="ECO:0000256" key="1">
    <source>
        <dbReference type="ARBA" id="ARBA00022729"/>
    </source>
</evidence>
<keyword evidence="7" id="KW-1185">Reference proteome</keyword>
<dbReference type="PANTHER" id="PTHR45656">
    <property type="entry name" value="PROTEIN CBR-CLEC-78"/>
    <property type="match status" value="1"/>
</dbReference>
<keyword evidence="1 5" id="KW-0732">Signal</keyword>
<feature type="signal peptide" evidence="5">
    <location>
        <begin position="1"/>
        <end position="18"/>
    </location>
</feature>
<organism evidence="7 8">
    <name type="scientific">Limulus polyphemus</name>
    <name type="common">Atlantic horseshoe crab</name>
    <dbReference type="NCBI Taxonomy" id="6850"/>
    <lineage>
        <taxon>Eukaryota</taxon>
        <taxon>Metazoa</taxon>
        <taxon>Ecdysozoa</taxon>
        <taxon>Arthropoda</taxon>
        <taxon>Chelicerata</taxon>
        <taxon>Merostomata</taxon>
        <taxon>Xiphosura</taxon>
        <taxon>Limulidae</taxon>
        <taxon>Limulus</taxon>
    </lineage>
</organism>
<evidence type="ECO:0000313" key="7">
    <source>
        <dbReference type="Proteomes" id="UP000694941"/>
    </source>
</evidence>
<feature type="non-terminal residue" evidence="8">
    <location>
        <position position="214"/>
    </location>
</feature>
<feature type="disulfide bond" evidence="4">
    <location>
        <begin position="186"/>
        <end position="213"/>
    </location>
</feature>
<feature type="domain" description="Sushi" evidence="6">
    <location>
        <begin position="158"/>
        <end position="214"/>
    </location>
</feature>
<protein>
    <submittedName>
        <fullName evidence="8">Protein lev-9-like</fullName>
    </submittedName>
</protein>
<name>A0ABM1BP32_LIMPO</name>
<evidence type="ECO:0000256" key="5">
    <source>
        <dbReference type="SAM" id="SignalP"/>
    </source>
</evidence>
<reference evidence="8" key="1">
    <citation type="submission" date="2025-08" db="UniProtKB">
        <authorList>
            <consortium name="RefSeq"/>
        </authorList>
    </citation>
    <scope>IDENTIFICATION</scope>
    <source>
        <tissue evidence="8">Muscle</tissue>
    </source>
</reference>
<accession>A0ABM1BP32</accession>
<gene>
    <name evidence="8" type="primary">LOC106469924</name>
</gene>
<dbReference type="PANTHER" id="PTHR45656:SF4">
    <property type="entry name" value="PROTEIN CBR-CLEC-78"/>
    <property type="match status" value="1"/>
</dbReference>
<keyword evidence="2" id="KW-0677">Repeat</keyword>
<dbReference type="GeneID" id="106469924"/>
<comment type="caution">
    <text evidence="4">Lacks conserved residue(s) required for the propagation of feature annotation.</text>
</comment>
<feature type="chain" id="PRO_5047472908" evidence="5">
    <location>
        <begin position="19"/>
        <end position="214"/>
    </location>
</feature>
<keyword evidence="4" id="KW-0768">Sushi</keyword>
<evidence type="ECO:0000256" key="2">
    <source>
        <dbReference type="ARBA" id="ARBA00022737"/>
    </source>
</evidence>
<feature type="domain" description="Sushi" evidence="6">
    <location>
        <begin position="26"/>
        <end position="99"/>
    </location>
</feature>
<feature type="disulfide bond" evidence="4">
    <location>
        <begin position="128"/>
        <end position="155"/>
    </location>
</feature>
<dbReference type="RefSeq" id="XP_013785896.1">
    <property type="nucleotide sequence ID" value="XM_013930442.2"/>
</dbReference>
<evidence type="ECO:0000313" key="8">
    <source>
        <dbReference type="RefSeq" id="XP_013785896.1"/>
    </source>
</evidence>
<evidence type="ECO:0000259" key="6">
    <source>
        <dbReference type="PROSITE" id="PS50923"/>
    </source>
</evidence>
<keyword evidence="3 4" id="KW-1015">Disulfide bond</keyword>
<dbReference type="InterPro" id="IPR000436">
    <property type="entry name" value="Sushi_SCR_CCP_dom"/>
</dbReference>
<feature type="domain" description="Sushi" evidence="6">
    <location>
        <begin position="100"/>
        <end position="157"/>
    </location>
</feature>
<evidence type="ECO:0000256" key="4">
    <source>
        <dbReference type="PROSITE-ProRule" id="PRU00302"/>
    </source>
</evidence>
<dbReference type="SUPFAM" id="SSF57535">
    <property type="entry name" value="Complement control module/SCR domain"/>
    <property type="match status" value="3"/>
</dbReference>
<proteinExistence type="predicted"/>
<dbReference type="Gene3D" id="2.10.70.10">
    <property type="entry name" value="Complement Module, domain 1"/>
    <property type="match status" value="3"/>
</dbReference>
<dbReference type="InterPro" id="IPR035976">
    <property type="entry name" value="Sushi/SCR/CCP_sf"/>
</dbReference>
<dbReference type="SMART" id="SM00032">
    <property type="entry name" value="CCP"/>
    <property type="match status" value="3"/>
</dbReference>
<sequence length="214" mass="23710">MWSLLKLTLFVFISGIGGFSIVRAVSKCGAFPKIKNAVGKAKDQESYDVGTIVSYVCEYGYKNAITHALSEARDASQSQCQMNSNENPYWTEPSLDCKPVKCGDPGVPKNGRYLDFIFTFPHGVKFQCDKGYELVGRREIFCLPNGDWSSPVPDCELKQCPLPSDPQNGKVSYNLLTYKSVINYHCDKGYGLVGPSERVCLEDGMWSGEEPSCV</sequence>
<evidence type="ECO:0000256" key="3">
    <source>
        <dbReference type="ARBA" id="ARBA00023157"/>
    </source>
</evidence>
<dbReference type="InterPro" id="IPR051277">
    <property type="entry name" value="SEZ6_CSMD_C4BPB_Regulators"/>
</dbReference>